<evidence type="ECO:0000313" key="2">
    <source>
        <dbReference type="EMBL" id="EFH51634.1"/>
    </source>
</evidence>
<sequence length="98" mass="11400">MRSDPDPDWNETLDSLVSPTYEGINYILLLLAFQATIYYKCRERNEMKHNKTSRSHTQLAHTIDKMIRSRIMSLLTTRTRSFEVSFSSGSGQDYTKFG</sequence>
<feature type="transmembrane region" description="Helical" evidence="1">
    <location>
        <begin position="23"/>
        <end position="41"/>
    </location>
</feature>
<evidence type="ECO:0000313" key="3">
    <source>
        <dbReference type="Proteomes" id="UP000008694"/>
    </source>
</evidence>
<proteinExistence type="predicted"/>
<protein>
    <submittedName>
        <fullName evidence="2">Uncharacterized protein</fullName>
    </submittedName>
</protein>
<reference evidence="3" key="1">
    <citation type="journal article" date="2011" name="Nat. Genet.">
        <title>The Arabidopsis lyrata genome sequence and the basis of rapid genome size change.</title>
        <authorList>
            <person name="Hu T.T."/>
            <person name="Pattyn P."/>
            <person name="Bakker E.G."/>
            <person name="Cao J."/>
            <person name="Cheng J.-F."/>
            <person name="Clark R.M."/>
            <person name="Fahlgren N."/>
            <person name="Fawcett J.A."/>
            <person name="Grimwood J."/>
            <person name="Gundlach H."/>
            <person name="Haberer G."/>
            <person name="Hollister J.D."/>
            <person name="Ossowski S."/>
            <person name="Ottilar R.P."/>
            <person name="Salamov A.A."/>
            <person name="Schneeberger K."/>
            <person name="Spannagl M."/>
            <person name="Wang X."/>
            <person name="Yang L."/>
            <person name="Nasrallah M.E."/>
            <person name="Bergelson J."/>
            <person name="Carrington J.C."/>
            <person name="Gaut B.S."/>
            <person name="Schmutz J."/>
            <person name="Mayer K.F.X."/>
            <person name="Van de Peer Y."/>
            <person name="Grigoriev I.V."/>
            <person name="Nordborg M."/>
            <person name="Weigel D."/>
            <person name="Guo Y.-L."/>
        </authorList>
    </citation>
    <scope>NUCLEOTIDE SEQUENCE [LARGE SCALE GENOMIC DNA]</scope>
    <source>
        <strain evidence="3">cv. MN47</strain>
    </source>
</reference>
<keyword evidence="1" id="KW-0472">Membrane</keyword>
<accession>D7LM01</accession>
<organism evidence="3">
    <name type="scientific">Arabidopsis lyrata subsp. lyrata</name>
    <name type="common">Lyre-leaved rock-cress</name>
    <dbReference type="NCBI Taxonomy" id="81972"/>
    <lineage>
        <taxon>Eukaryota</taxon>
        <taxon>Viridiplantae</taxon>
        <taxon>Streptophyta</taxon>
        <taxon>Embryophyta</taxon>
        <taxon>Tracheophyta</taxon>
        <taxon>Spermatophyta</taxon>
        <taxon>Magnoliopsida</taxon>
        <taxon>eudicotyledons</taxon>
        <taxon>Gunneridae</taxon>
        <taxon>Pentapetalae</taxon>
        <taxon>rosids</taxon>
        <taxon>malvids</taxon>
        <taxon>Brassicales</taxon>
        <taxon>Brassicaceae</taxon>
        <taxon>Camelineae</taxon>
        <taxon>Arabidopsis</taxon>
    </lineage>
</organism>
<dbReference type="HOGENOM" id="CLU_2336500_0_0_1"/>
<dbReference type="EMBL" id="GL348717">
    <property type="protein sequence ID" value="EFH51634.1"/>
    <property type="molecule type" value="Genomic_DNA"/>
</dbReference>
<keyword evidence="3" id="KW-1185">Reference proteome</keyword>
<evidence type="ECO:0000256" key="1">
    <source>
        <dbReference type="SAM" id="Phobius"/>
    </source>
</evidence>
<keyword evidence="1" id="KW-0812">Transmembrane</keyword>
<dbReference type="AlphaFoldDB" id="D7LM01"/>
<dbReference type="Gramene" id="scaffold_500666.1">
    <property type="protein sequence ID" value="scaffold_500666.1"/>
    <property type="gene ID" value="scaffold_500666.1"/>
</dbReference>
<dbReference type="Proteomes" id="UP000008694">
    <property type="component" value="Unassembled WGS sequence"/>
</dbReference>
<name>D7LM01_ARALL</name>
<keyword evidence="1" id="KW-1133">Transmembrane helix</keyword>
<gene>
    <name evidence="2" type="ORF">ARALYDRAFT_904962</name>
</gene>